<dbReference type="AlphaFoldDB" id="A0AAN5Y7I1"/>
<accession>A0AAN5Y7I1</accession>
<gene>
    <name evidence="1" type="ORF">R0G89_02020</name>
    <name evidence="2" type="ORF">R0H03_02200</name>
</gene>
<evidence type="ECO:0000313" key="1">
    <source>
        <dbReference type="EMBL" id="MDV2620513.1"/>
    </source>
</evidence>
<proteinExistence type="predicted"/>
<dbReference type="GeneID" id="57366008"/>
<evidence type="ECO:0000313" key="2">
    <source>
        <dbReference type="EMBL" id="MDV2910682.1"/>
    </source>
</evidence>
<reference evidence="1" key="1">
    <citation type="journal article" date="2023" name="PeerJ">
        <title>Selection and evaluation of lactic acid bacteria from chicken feces in Thailand as potential probiotics.</title>
        <authorList>
            <person name="Khurajog B."/>
            <person name="Disastra Y."/>
            <person name="Lawwyne L.D."/>
            <person name="Sirichokchatchawan W."/>
            <person name="Niyomtham W."/>
            <person name="Yindee J."/>
            <person name="Hampson D.J."/>
            <person name="Prapasarakul N."/>
        </authorList>
    </citation>
    <scope>NUCLEOTIDE SEQUENCE</scope>
    <source>
        <strain evidence="2">BF14</strain>
        <strain evidence="1">BF9</strain>
    </source>
</reference>
<comment type="caution">
    <text evidence="1">The sequence shown here is derived from an EMBL/GenBank/DDBJ whole genome shotgun (WGS) entry which is preliminary data.</text>
</comment>
<evidence type="ECO:0000313" key="3">
    <source>
        <dbReference type="Proteomes" id="UP001280897"/>
    </source>
</evidence>
<reference evidence="1" key="2">
    <citation type="submission" date="2023-10" db="EMBL/GenBank/DDBJ databases">
        <authorList>
            <person name="Khurajog B."/>
        </authorList>
    </citation>
    <scope>NUCLEOTIDE SEQUENCE</scope>
    <source>
        <strain evidence="2">BF14</strain>
        <strain evidence="1">BF9</strain>
    </source>
</reference>
<protein>
    <submittedName>
        <fullName evidence="1">Riboflavin biosynthesis protein RibT</fullName>
    </submittedName>
</protein>
<dbReference type="RefSeq" id="WP_002830319.1">
    <property type="nucleotide sequence ID" value="NZ_BJMF01000011.1"/>
</dbReference>
<dbReference type="KEGG" id="paci:A4V11_02260"/>
<dbReference type="Proteomes" id="UP001280897">
    <property type="component" value="Unassembled WGS sequence"/>
</dbReference>
<dbReference type="EMBL" id="JAWJAV010000001">
    <property type="protein sequence ID" value="MDV2620513.1"/>
    <property type="molecule type" value="Genomic_DNA"/>
</dbReference>
<dbReference type="Proteomes" id="UP001280415">
    <property type="component" value="Unassembled WGS sequence"/>
</dbReference>
<dbReference type="EMBL" id="JAWJAX010000002">
    <property type="protein sequence ID" value="MDV2910682.1"/>
    <property type="molecule type" value="Genomic_DNA"/>
</dbReference>
<organism evidence="1 3">
    <name type="scientific">Pediococcus acidilactici</name>
    <dbReference type="NCBI Taxonomy" id="1254"/>
    <lineage>
        <taxon>Bacteria</taxon>
        <taxon>Bacillati</taxon>
        <taxon>Bacillota</taxon>
        <taxon>Bacilli</taxon>
        <taxon>Lactobacillales</taxon>
        <taxon>Lactobacillaceae</taxon>
        <taxon>Pediococcus</taxon>
        <taxon>Pediococcus acidilactici group</taxon>
    </lineage>
</organism>
<sequence length="119" mass="13732">MLVKYTESKRQIAMGLLSTIDAFGSIDVVQQVLERYTKKNRQIYLERRNGTYIGLVLIVLEADCVVVERMAFIANEETVFNENEIFRSLLSIFPDRRLMGSLKTSAMIERFEMGQVDES</sequence>
<name>A0AAN5Y7I1_PEDAC</name>